<protein>
    <submittedName>
        <fullName evidence="8">TonB-dependent receptor</fullName>
    </submittedName>
</protein>
<proteinExistence type="predicted"/>
<dbReference type="PANTHER" id="PTHR40980">
    <property type="entry name" value="PLUG DOMAIN-CONTAINING PROTEIN"/>
    <property type="match status" value="1"/>
</dbReference>
<keyword evidence="2" id="KW-0472">Membrane</keyword>
<dbReference type="InterPro" id="IPR041700">
    <property type="entry name" value="OMP_b-brl_3"/>
</dbReference>
<evidence type="ECO:0000256" key="3">
    <source>
        <dbReference type="ARBA" id="ARBA00023237"/>
    </source>
</evidence>
<organism evidence="8 9">
    <name type="scientific">Hymenobacter montanus</name>
    <dbReference type="NCBI Taxonomy" id="2771359"/>
    <lineage>
        <taxon>Bacteria</taxon>
        <taxon>Pseudomonadati</taxon>
        <taxon>Bacteroidota</taxon>
        <taxon>Cytophagia</taxon>
        <taxon>Cytophagales</taxon>
        <taxon>Hymenobacteraceae</taxon>
        <taxon>Hymenobacter</taxon>
    </lineage>
</organism>
<gene>
    <name evidence="8" type="ORF">IC235_11010</name>
</gene>
<feature type="signal peptide" evidence="5">
    <location>
        <begin position="1"/>
        <end position="24"/>
    </location>
</feature>
<dbReference type="InterPro" id="IPR013784">
    <property type="entry name" value="Carb-bd-like_fold"/>
</dbReference>
<evidence type="ECO:0000256" key="1">
    <source>
        <dbReference type="ARBA" id="ARBA00004442"/>
    </source>
</evidence>
<dbReference type="GO" id="GO:0009279">
    <property type="term" value="C:cell outer membrane"/>
    <property type="evidence" value="ECO:0007669"/>
    <property type="project" value="UniProtKB-SubCell"/>
</dbReference>
<keyword evidence="8" id="KW-0675">Receptor</keyword>
<dbReference type="Pfam" id="PF13620">
    <property type="entry name" value="CarboxypepD_reg"/>
    <property type="match status" value="1"/>
</dbReference>
<evidence type="ECO:0000259" key="7">
    <source>
        <dbReference type="Pfam" id="PF14905"/>
    </source>
</evidence>
<feature type="compositionally biased region" description="Basic and acidic residues" evidence="4">
    <location>
        <begin position="813"/>
        <end position="825"/>
    </location>
</feature>
<name>A0A927BDK2_9BACT</name>
<evidence type="ECO:0000256" key="5">
    <source>
        <dbReference type="SAM" id="SignalP"/>
    </source>
</evidence>
<dbReference type="Proteomes" id="UP000612233">
    <property type="component" value="Unassembled WGS sequence"/>
</dbReference>
<dbReference type="Pfam" id="PF07715">
    <property type="entry name" value="Plug"/>
    <property type="match status" value="1"/>
</dbReference>
<feature type="domain" description="Outer membrane protein beta-barrel" evidence="7">
    <location>
        <begin position="388"/>
        <end position="805"/>
    </location>
</feature>
<feature type="region of interest" description="Disordered" evidence="4">
    <location>
        <begin position="421"/>
        <end position="442"/>
    </location>
</feature>
<feature type="region of interest" description="Disordered" evidence="4">
    <location>
        <begin position="812"/>
        <end position="835"/>
    </location>
</feature>
<dbReference type="RefSeq" id="WP_191005228.1">
    <property type="nucleotide sequence ID" value="NZ_JACXAD010000010.1"/>
</dbReference>
<dbReference type="GO" id="GO:0030246">
    <property type="term" value="F:carbohydrate binding"/>
    <property type="evidence" value="ECO:0007669"/>
    <property type="project" value="InterPro"/>
</dbReference>
<dbReference type="InterPro" id="IPR037066">
    <property type="entry name" value="Plug_dom_sf"/>
</dbReference>
<accession>A0A927BDK2</accession>
<dbReference type="SUPFAM" id="SSF56935">
    <property type="entry name" value="Porins"/>
    <property type="match status" value="1"/>
</dbReference>
<feature type="chain" id="PRO_5036956055" evidence="5">
    <location>
        <begin position="25"/>
        <end position="835"/>
    </location>
</feature>
<dbReference type="Pfam" id="PF14905">
    <property type="entry name" value="OMP_b-brl_3"/>
    <property type="match status" value="1"/>
</dbReference>
<dbReference type="SUPFAM" id="SSF49452">
    <property type="entry name" value="Starch-binding domain-like"/>
    <property type="match status" value="1"/>
</dbReference>
<sequence>MKLYLPYWAALLAAGALPPPSARAQVPAAPFGLTAPGSLRGTVLDSTNSEPVPYATVVLLPAVAPPDEPIAGVTTSDRGRFAMANLAPGAYRLRVSCLGYGTQTRAVLVGPTGPTEAGPFHLPPAATALAGAVVVGEKPLVEVRPDRLVYHAAQDVTNAGGSAADVLRKAPLLTVDGKGTPRLRGSANFTVLVNGRPAPALAQNLAEALRSIPAAQIQRVEVITAPSARYDGEGTAGIINIVLKKGAERSLHGDVYAAAGTRDANSGGSLNFQKGKIRFSTSLSAGRWYGPAGFSLERTDLARPGQLTQNGSGRSTGQSYYSALALDFDPTEHQGFSLAGSVNGWRGDDRQDVTTRYAGNPAQNQFQRRAIQSRSTGLSGELTGTYLRTFATPRREWSLVAQAARNDAAFGYNADQFDSFATPGTTGNASSRERSRSRTPGREFTVQTDFTQPFGEFCTLEAGGKAIYRRTGSVATTDAYQPDQEPDFVPQPDGATDFNYVQQVQALYATYAFRLTQKLSFSLGARAERTRLTVDFRTTGTQTGQVYAHVLPSGSAQYAFSEAKSLRLVYSRRITRPFIDYLNPFVNRSDPRNYEFGNPRLDPELADSYELSYNTLVKQVTVSVSASVRHTGNAIETVRGLASGYGLATDASGITAQTFANVAANTFYQLNGYVSAKPLKNWDLSGGPDMQYITRRSPALGIAQRGFTGGLSLNTSYVLPKNFTAQAVFSYSWPTPDLQGPGPADLHYSLGVKKSLWQEKADFVFTLDNPFHRYWPYRTRIETPEFAETQQYRAYQQAGRVTVTYRFGQAQEGRQRKTVANDDVKGNGGQQHGRQ</sequence>
<evidence type="ECO:0000313" key="8">
    <source>
        <dbReference type="EMBL" id="MBD2768421.1"/>
    </source>
</evidence>
<keyword evidence="5" id="KW-0732">Signal</keyword>
<feature type="domain" description="TonB-dependent receptor plug" evidence="6">
    <location>
        <begin position="158"/>
        <end position="238"/>
    </location>
</feature>
<comment type="caution">
    <text evidence="8">The sequence shown here is derived from an EMBL/GenBank/DDBJ whole genome shotgun (WGS) entry which is preliminary data.</text>
</comment>
<evidence type="ECO:0000313" key="9">
    <source>
        <dbReference type="Proteomes" id="UP000612233"/>
    </source>
</evidence>
<evidence type="ECO:0000256" key="4">
    <source>
        <dbReference type="SAM" id="MobiDB-lite"/>
    </source>
</evidence>
<evidence type="ECO:0000256" key="2">
    <source>
        <dbReference type="ARBA" id="ARBA00023136"/>
    </source>
</evidence>
<dbReference type="InterPro" id="IPR036942">
    <property type="entry name" value="Beta-barrel_TonB_sf"/>
</dbReference>
<keyword evidence="9" id="KW-1185">Reference proteome</keyword>
<evidence type="ECO:0000259" key="6">
    <source>
        <dbReference type="Pfam" id="PF07715"/>
    </source>
</evidence>
<dbReference type="InterPro" id="IPR012910">
    <property type="entry name" value="Plug_dom"/>
</dbReference>
<dbReference type="Gene3D" id="2.40.170.20">
    <property type="entry name" value="TonB-dependent receptor, beta-barrel domain"/>
    <property type="match status" value="1"/>
</dbReference>
<reference evidence="8" key="1">
    <citation type="submission" date="2020-09" db="EMBL/GenBank/DDBJ databases">
        <authorList>
            <person name="Kim M.K."/>
        </authorList>
    </citation>
    <scope>NUCLEOTIDE SEQUENCE</scope>
    <source>
        <strain evidence="8">BT664</strain>
    </source>
</reference>
<dbReference type="PANTHER" id="PTHR40980:SF4">
    <property type="entry name" value="TONB-DEPENDENT RECEPTOR-LIKE BETA-BARREL DOMAIN-CONTAINING PROTEIN"/>
    <property type="match status" value="1"/>
</dbReference>
<dbReference type="EMBL" id="JACXAD010000010">
    <property type="protein sequence ID" value="MBD2768421.1"/>
    <property type="molecule type" value="Genomic_DNA"/>
</dbReference>
<dbReference type="Gene3D" id="2.170.130.10">
    <property type="entry name" value="TonB-dependent receptor, plug domain"/>
    <property type="match status" value="1"/>
</dbReference>
<comment type="subcellular location">
    <subcellularLocation>
        <location evidence="1">Cell outer membrane</location>
    </subcellularLocation>
</comment>
<dbReference type="Gene3D" id="2.60.40.1120">
    <property type="entry name" value="Carboxypeptidase-like, regulatory domain"/>
    <property type="match status" value="1"/>
</dbReference>
<keyword evidence="3" id="KW-0998">Cell outer membrane</keyword>
<feature type="compositionally biased region" description="Gly residues" evidence="4">
    <location>
        <begin position="826"/>
        <end position="835"/>
    </location>
</feature>
<dbReference type="AlphaFoldDB" id="A0A927BDK2"/>